<sequence length="269" mass="29737">MNIDAIVLDLDGTLLNSEKKVSDRNLKAILACHHRGMQIIFATARPPRTVKRMLPNNLYDIGSFVFYNGAMVSCVQSNVNAHYSIPSSLSRELLDICADCHPGIVIGMEVQDEWFSLREVDDSVIKNVRGMPVLKTMEELRQYDATKILISGLPDYKFLLERFGSALNMIVTDNGTLLQIMSKEASKEQAVRFLCEKFGISLEKVIAFGDDYNDVGLSEISGYSVAMGNAVAPLKAMAQEVTASNDEDGVALVLEKYLLTTIVNDGEFI</sequence>
<dbReference type="GO" id="GO:0016791">
    <property type="term" value="F:phosphatase activity"/>
    <property type="evidence" value="ECO:0007669"/>
    <property type="project" value="TreeGrafter"/>
</dbReference>
<name>X4ZM38_9BACL</name>
<dbReference type="SFLD" id="SFLDS00003">
    <property type="entry name" value="Haloacid_Dehalogenase"/>
    <property type="match status" value="1"/>
</dbReference>
<dbReference type="EMBL" id="CP004078">
    <property type="protein sequence ID" value="AHV98302.1"/>
    <property type="molecule type" value="Genomic_DNA"/>
</dbReference>
<gene>
    <name evidence="1" type="ORF">PSAB_17000</name>
</gene>
<dbReference type="HOGENOM" id="CLU_044146_0_1_9"/>
<dbReference type="Gene3D" id="3.30.1240.10">
    <property type="match status" value="1"/>
</dbReference>
<keyword evidence="2" id="KW-1185">Reference proteome</keyword>
<keyword evidence="1" id="KW-0378">Hydrolase</keyword>
<reference evidence="1 2" key="1">
    <citation type="journal article" date="2014" name="PLoS Genet.">
        <title>Comparative Genomic Analysis of N2-Fixing and Non-N2-Fixing Paenibacillus spp.: Organization, Evolution and Expression of the Nitrogen Fixation Genes.</title>
        <authorList>
            <person name="Xie J.B."/>
            <person name="Du Z."/>
            <person name="Bai L."/>
            <person name="Tian C."/>
            <person name="Zhang Y."/>
            <person name="Xie J.Y."/>
            <person name="Wang T."/>
            <person name="Liu X."/>
            <person name="Chen X."/>
            <person name="Cheng Q."/>
            <person name="Chen S."/>
            <person name="Li J."/>
        </authorList>
    </citation>
    <scope>NUCLEOTIDE SEQUENCE [LARGE SCALE GENOMIC DNA]</scope>
    <source>
        <strain evidence="1 2">T27</strain>
    </source>
</reference>
<dbReference type="eggNOG" id="COG0561">
    <property type="taxonomic scope" value="Bacteria"/>
</dbReference>
<dbReference type="InterPro" id="IPR006379">
    <property type="entry name" value="HAD-SF_hydro_IIB"/>
</dbReference>
<dbReference type="InterPro" id="IPR023214">
    <property type="entry name" value="HAD_sf"/>
</dbReference>
<dbReference type="Gene3D" id="3.40.50.1000">
    <property type="entry name" value="HAD superfamily/HAD-like"/>
    <property type="match status" value="1"/>
</dbReference>
<dbReference type="PANTHER" id="PTHR10000:SF8">
    <property type="entry name" value="HAD SUPERFAMILY HYDROLASE-LIKE, TYPE 3"/>
    <property type="match status" value="1"/>
</dbReference>
<accession>X4ZM38</accession>
<dbReference type="InterPro" id="IPR036412">
    <property type="entry name" value="HAD-like_sf"/>
</dbReference>
<protein>
    <submittedName>
        <fullName evidence="1">Cof family hydrolase</fullName>
    </submittedName>
</protein>
<dbReference type="NCBIfam" id="TIGR01484">
    <property type="entry name" value="HAD-SF-IIB"/>
    <property type="match status" value="1"/>
</dbReference>
<dbReference type="Proteomes" id="UP000019772">
    <property type="component" value="Chromosome"/>
</dbReference>
<evidence type="ECO:0000313" key="1">
    <source>
        <dbReference type="EMBL" id="AHV98302.1"/>
    </source>
</evidence>
<evidence type="ECO:0000313" key="2">
    <source>
        <dbReference type="Proteomes" id="UP000019772"/>
    </source>
</evidence>
<proteinExistence type="predicted"/>
<dbReference type="PANTHER" id="PTHR10000">
    <property type="entry name" value="PHOSPHOSERINE PHOSPHATASE"/>
    <property type="match status" value="1"/>
</dbReference>
<dbReference type="Pfam" id="PF08282">
    <property type="entry name" value="Hydrolase_3"/>
    <property type="match status" value="1"/>
</dbReference>
<dbReference type="CDD" id="cd07516">
    <property type="entry name" value="HAD_Pase"/>
    <property type="match status" value="1"/>
</dbReference>
<dbReference type="InterPro" id="IPR000150">
    <property type="entry name" value="Cof"/>
</dbReference>
<dbReference type="STRING" id="1268072.PSAB_17000"/>
<dbReference type="PROSITE" id="PS01228">
    <property type="entry name" value="COF_1"/>
    <property type="match status" value="1"/>
</dbReference>
<dbReference type="RefSeq" id="WP_025335792.1">
    <property type="nucleotide sequence ID" value="NZ_CP004078.1"/>
</dbReference>
<dbReference type="PATRIC" id="fig|1268072.3.peg.3507"/>
<organism evidence="1 2">
    <name type="scientific">Paenibacillus sabinae T27</name>
    <dbReference type="NCBI Taxonomy" id="1268072"/>
    <lineage>
        <taxon>Bacteria</taxon>
        <taxon>Bacillati</taxon>
        <taxon>Bacillota</taxon>
        <taxon>Bacilli</taxon>
        <taxon>Bacillales</taxon>
        <taxon>Paenibacillaceae</taxon>
        <taxon>Paenibacillus</taxon>
    </lineage>
</organism>
<dbReference type="GO" id="GO:0000287">
    <property type="term" value="F:magnesium ion binding"/>
    <property type="evidence" value="ECO:0007669"/>
    <property type="project" value="TreeGrafter"/>
</dbReference>
<dbReference type="SFLD" id="SFLDG01140">
    <property type="entry name" value="C2.B:_Phosphomannomutase_and_P"/>
    <property type="match status" value="1"/>
</dbReference>
<dbReference type="KEGG" id="psab:PSAB_17000"/>
<dbReference type="NCBIfam" id="TIGR00099">
    <property type="entry name" value="Cof-subfamily"/>
    <property type="match status" value="1"/>
</dbReference>
<dbReference type="OrthoDB" id="9781413at2"/>
<dbReference type="AlphaFoldDB" id="X4ZM38"/>
<dbReference type="SUPFAM" id="SSF56784">
    <property type="entry name" value="HAD-like"/>
    <property type="match status" value="1"/>
</dbReference>
<dbReference type="GO" id="GO:0005829">
    <property type="term" value="C:cytosol"/>
    <property type="evidence" value="ECO:0007669"/>
    <property type="project" value="TreeGrafter"/>
</dbReference>